<dbReference type="InterPro" id="IPR003439">
    <property type="entry name" value="ABC_transporter-like_ATP-bd"/>
</dbReference>
<dbReference type="AlphaFoldDB" id="A0A5J6MK69"/>
<organism evidence="5 6">
    <name type="scientific">Hypericibacter terrae</name>
    <dbReference type="NCBI Taxonomy" id="2602015"/>
    <lineage>
        <taxon>Bacteria</taxon>
        <taxon>Pseudomonadati</taxon>
        <taxon>Pseudomonadota</taxon>
        <taxon>Alphaproteobacteria</taxon>
        <taxon>Rhodospirillales</taxon>
        <taxon>Dongiaceae</taxon>
        <taxon>Hypericibacter</taxon>
    </lineage>
</organism>
<sequence length="364" mass="39102">MAETKEPLVRLEGLCKSYDTQVAVERFDLSIAKGEFVVLLGPSGSGKTTVLSMLGGFTEPSEGRVLIEGADVTALPPAKRPTATVFQDYALFPHMSVRANVGFGLAMRKVSRVARDIRADEVLKLVGLEGFGSRRVHQLSGGQRQRVALARAIAVKPAVLLLDEPLGALDLALRRQMQEELVHIQKRLGTSFVHVTHDQEEAMSVADKIVVMNKGRVEDRGTPSRIYRRPASLFTATFMGENNILPAKLVARSGDELTVETALGRFLLVGGEDASALQPGAALHVALRPEQIFPAATAPEDAVPLGAAILTELVFQGTHWRAHAKAGGKGALDLLLRLPPDLAPAAGEALDILARPQDMTVLTR</sequence>
<dbReference type="InterPro" id="IPR013611">
    <property type="entry name" value="Transp-assoc_OB_typ2"/>
</dbReference>
<dbReference type="InterPro" id="IPR003593">
    <property type="entry name" value="AAA+_ATPase"/>
</dbReference>
<evidence type="ECO:0000313" key="6">
    <source>
        <dbReference type="Proteomes" id="UP000326202"/>
    </source>
</evidence>
<dbReference type="InterPro" id="IPR008995">
    <property type="entry name" value="Mo/tungstate-bd_C_term_dom"/>
</dbReference>
<protein>
    <submittedName>
        <fullName evidence="5">Spermidine/putrescine ABC transporter ATP-binding protein</fullName>
    </submittedName>
</protein>
<dbReference type="GO" id="GO:0022857">
    <property type="term" value="F:transmembrane transporter activity"/>
    <property type="evidence" value="ECO:0007669"/>
    <property type="project" value="InterPro"/>
</dbReference>
<dbReference type="PANTHER" id="PTHR42781:SF4">
    <property type="entry name" value="SPERMIDINE_PUTRESCINE IMPORT ATP-BINDING PROTEIN POTA"/>
    <property type="match status" value="1"/>
</dbReference>
<dbReference type="PROSITE" id="PS50893">
    <property type="entry name" value="ABC_TRANSPORTER_2"/>
    <property type="match status" value="1"/>
</dbReference>
<dbReference type="KEGG" id="htq:FRZ44_30760"/>
<dbReference type="Proteomes" id="UP000326202">
    <property type="component" value="Chromosome"/>
</dbReference>
<keyword evidence="1" id="KW-0813">Transport</keyword>
<name>A0A5J6MK69_9PROT</name>
<dbReference type="RefSeq" id="WP_151177993.1">
    <property type="nucleotide sequence ID" value="NZ_CP042906.1"/>
</dbReference>
<evidence type="ECO:0000313" key="5">
    <source>
        <dbReference type="EMBL" id="QEX17773.1"/>
    </source>
</evidence>
<evidence type="ECO:0000256" key="2">
    <source>
        <dbReference type="ARBA" id="ARBA00022741"/>
    </source>
</evidence>
<dbReference type="GO" id="GO:0005524">
    <property type="term" value="F:ATP binding"/>
    <property type="evidence" value="ECO:0007669"/>
    <property type="project" value="UniProtKB-KW"/>
</dbReference>
<evidence type="ECO:0000259" key="4">
    <source>
        <dbReference type="PROSITE" id="PS50893"/>
    </source>
</evidence>
<accession>A0A5J6MK69</accession>
<feature type="domain" description="ABC transporter" evidence="4">
    <location>
        <begin position="9"/>
        <end position="239"/>
    </location>
</feature>
<dbReference type="InterPro" id="IPR050093">
    <property type="entry name" value="ABC_SmlMolc_Importer"/>
</dbReference>
<dbReference type="SMART" id="SM00382">
    <property type="entry name" value="AAA"/>
    <property type="match status" value="1"/>
</dbReference>
<dbReference type="FunFam" id="3.40.50.300:FF:000133">
    <property type="entry name" value="Spermidine/putrescine import ATP-binding protein PotA"/>
    <property type="match status" value="1"/>
</dbReference>
<proteinExistence type="predicted"/>
<dbReference type="InterPro" id="IPR017871">
    <property type="entry name" value="ABC_transporter-like_CS"/>
</dbReference>
<dbReference type="EMBL" id="CP042906">
    <property type="protein sequence ID" value="QEX17773.1"/>
    <property type="molecule type" value="Genomic_DNA"/>
</dbReference>
<dbReference type="PROSITE" id="PS00211">
    <property type="entry name" value="ABC_TRANSPORTER_1"/>
    <property type="match status" value="1"/>
</dbReference>
<dbReference type="Gene3D" id="2.40.50.100">
    <property type="match status" value="1"/>
</dbReference>
<dbReference type="SUPFAM" id="SSF50331">
    <property type="entry name" value="MOP-like"/>
    <property type="match status" value="1"/>
</dbReference>
<gene>
    <name evidence="5" type="ORF">FRZ44_30760</name>
</gene>
<dbReference type="GO" id="GO:0016887">
    <property type="term" value="F:ATP hydrolysis activity"/>
    <property type="evidence" value="ECO:0007669"/>
    <property type="project" value="InterPro"/>
</dbReference>
<evidence type="ECO:0000256" key="1">
    <source>
        <dbReference type="ARBA" id="ARBA00022448"/>
    </source>
</evidence>
<reference evidence="5 6" key="1">
    <citation type="submission" date="2019-08" db="EMBL/GenBank/DDBJ databases">
        <title>Hyperibacter terrae gen. nov., sp. nov. and Hyperibacter viscosus sp. nov., two new members in the family Rhodospirillaceae isolated from the rhizosphere of Hypericum perforatum.</title>
        <authorList>
            <person name="Noviana Z."/>
        </authorList>
    </citation>
    <scope>NUCLEOTIDE SEQUENCE [LARGE SCALE GENOMIC DNA]</scope>
    <source>
        <strain evidence="5 6">R5913</strain>
    </source>
</reference>
<dbReference type="OrthoDB" id="9802264at2"/>
<dbReference type="GO" id="GO:0043190">
    <property type="term" value="C:ATP-binding cassette (ABC) transporter complex"/>
    <property type="evidence" value="ECO:0007669"/>
    <property type="project" value="InterPro"/>
</dbReference>
<keyword evidence="3 5" id="KW-0067">ATP-binding</keyword>
<dbReference type="Pfam" id="PF00005">
    <property type="entry name" value="ABC_tran"/>
    <property type="match status" value="1"/>
</dbReference>
<dbReference type="Pfam" id="PF08402">
    <property type="entry name" value="TOBE_2"/>
    <property type="match status" value="1"/>
</dbReference>
<keyword evidence="2" id="KW-0547">Nucleotide-binding</keyword>
<evidence type="ECO:0000256" key="3">
    <source>
        <dbReference type="ARBA" id="ARBA00022840"/>
    </source>
</evidence>
<dbReference type="Gene3D" id="3.40.50.300">
    <property type="entry name" value="P-loop containing nucleotide triphosphate hydrolases"/>
    <property type="match status" value="1"/>
</dbReference>
<dbReference type="SUPFAM" id="SSF52540">
    <property type="entry name" value="P-loop containing nucleoside triphosphate hydrolases"/>
    <property type="match status" value="1"/>
</dbReference>
<dbReference type="GO" id="GO:0015847">
    <property type="term" value="P:putrescine transport"/>
    <property type="evidence" value="ECO:0007669"/>
    <property type="project" value="UniProtKB-ARBA"/>
</dbReference>
<dbReference type="InterPro" id="IPR027417">
    <property type="entry name" value="P-loop_NTPase"/>
</dbReference>
<dbReference type="PANTHER" id="PTHR42781">
    <property type="entry name" value="SPERMIDINE/PUTRESCINE IMPORT ATP-BINDING PROTEIN POTA"/>
    <property type="match status" value="1"/>
</dbReference>
<keyword evidence="6" id="KW-1185">Reference proteome</keyword>